<feature type="compositionally biased region" description="Basic and acidic residues" evidence="1">
    <location>
        <begin position="862"/>
        <end position="874"/>
    </location>
</feature>
<dbReference type="Pfam" id="PF12295">
    <property type="entry name" value="Symplekin_C"/>
    <property type="match status" value="1"/>
</dbReference>
<comment type="caution">
    <text evidence="3">The sequence shown here is derived from an EMBL/GenBank/DDBJ whole genome shotgun (WGS) entry which is preliminary data.</text>
</comment>
<dbReference type="InterPro" id="IPR022075">
    <property type="entry name" value="Symplekin_C"/>
</dbReference>
<accession>A0A6A3BVL3</accession>
<evidence type="ECO:0000259" key="2">
    <source>
        <dbReference type="Pfam" id="PF12295"/>
    </source>
</evidence>
<evidence type="ECO:0000313" key="4">
    <source>
        <dbReference type="Proteomes" id="UP000436088"/>
    </source>
</evidence>
<organism evidence="3 4">
    <name type="scientific">Hibiscus syriacus</name>
    <name type="common">Rose of Sharon</name>
    <dbReference type="NCBI Taxonomy" id="106335"/>
    <lineage>
        <taxon>Eukaryota</taxon>
        <taxon>Viridiplantae</taxon>
        <taxon>Streptophyta</taxon>
        <taxon>Embryophyta</taxon>
        <taxon>Tracheophyta</taxon>
        <taxon>Spermatophyta</taxon>
        <taxon>Magnoliopsida</taxon>
        <taxon>eudicotyledons</taxon>
        <taxon>Gunneridae</taxon>
        <taxon>Pentapetalae</taxon>
        <taxon>rosids</taxon>
        <taxon>malvids</taxon>
        <taxon>Malvales</taxon>
        <taxon>Malvaceae</taxon>
        <taxon>Malvoideae</taxon>
        <taxon>Hibiscus</taxon>
    </lineage>
</organism>
<reference evidence="3" key="1">
    <citation type="submission" date="2019-09" db="EMBL/GenBank/DDBJ databases">
        <title>Draft genome information of white flower Hibiscus syriacus.</title>
        <authorList>
            <person name="Kim Y.-M."/>
        </authorList>
    </citation>
    <scope>NUCLEOTIDE SEQUENCE [LARGE SCALE GENOMIC DNA]</scope>
    <source>
        <strain evidence="3">YM2019G1</strain>
    </source>
</reference>
<protein>
    <submittedName>
        <fullName evidence="3">PHD finger family protein</fullName>
    </submittedName>
</protein>
<name>A0A6A3BVL3_HIBSY</name>
<feature type="region of interest" description="Disordered" evidence="1">
    <location>
        <begin position="12"/>
        <end position="64"/>
    </location>
</feature>
<evidence type="ECO:0000313" key="3">
    <source>
        <dbReference type="EMBL" id="KAE8719448.1"/>
    </source>
</evidence>
<sequence length="874" mass="94507">MLLLAMWGGKDLEPRTSDLAENDGVSGKRVRSSPSVSEESTKELSRNTSVSQGDVSSIQSTKRKVDVDTGPVQQLVAMFGTLVAQGEKAVGSLGILISSISADLLAEVVMANMRNLPPTHPHTDADDELLEDMCMVGSDTQAKYPPSFLVDVVSLSSTFPPIASLLNSQQPVPTEIVKTEGDEEDDAMAGPNGSVAYAGMAHEAENALLLGVENIDVLTPPDIHDVGNVESDLPGLVSSFHDDGLSDAQAAISLVSTDLEDASQEQGTSFGGKSPLHVLPSISVERSEELSPKTTVNDSGSVVSSTATSVVSSRSVVLPKTSAPLVNLSDDQKDDAQTLAYIRIIEAYKQISVAGGSQVRSSLLAYLGVELPSELDLQRLLREHILLDYINHEGHELTLRVLYRLFGEAEAESDFFSCTTAASAYETFLLASAVHHLEEVRMKAIRLVANKLYPLPYISQQIEDFAKEMLLSAVNVDAAERTDAEGLITESYKDSELEKPLNEHQSMSITGKDISADVNQSETSQSGSSPVSEAQWCMSLYFSVCTKKHSLFGQIFIIYVSASKAVKQAIHRQIPILVRTMGLSSDLLEIISDPPSGSENLLVQVLQTLTEGKVLSPEMIFTIKKLFDSKLKDIEILVPVLPFLPGDEVFLHSLNNFLSFCTDHDNFVLKNGSSHSGPVLAPAEVLIAIHGIDPESDGIPLKKVIDACNACFEQRNIFTQQVLAEVLNQLVGQIRLPLLFMRTVLQAIGAFPALVEFIIEILSRLVSKKIWKNPKLWVGFLKCALLTQSHSFSVLLQLPPPQLENALNRTAALKAPLVAHASQPNIRTSLPRSILAVLGLAMESQSSSQAQTSQAHTGETSNSEKDAVAEKSKE</sequence>
<dbReference type="AlphaFoldDB" id="A0A6A3BVL3"/>
<evidence type="ECO:0000256" key="1">
    <source>
        <dbReference type="SAM" id="MobiDB-lite"/>
    </source>
</evidence>
<dbReference type="Proteomes" id="UP000436088">
    <property type="component" value="Unassembled WGS sequence"/>
</dbReference>
<dbReference type="EMBL" id="VEPZ02000788">
    <property type="protein sequence ID" value="KAE8719448.1"/>
    <property type="molecule type" value="Genomic_DNA"/>
</dbReference>
<feature type="domain" description="Symplekin C-terminal" evidence="2">
    <location>
        <begin position="633"/>
        <end position="809"/>
    </location>
</feature>
<feature type="compositionally biased region" description="Polar residues" evidence="1">
    <location>
        <begin position="46"/>
        <end position="60"/>
    </location>
</feature>
<keyword evidence="4" id="KW-1185">Reference proteome</keyword>
<feature type="region of interest" description="Disordered" evidence="1">
    <location>
        <begin position="846"/>
        <end position="874"/>
    </location>
</feature>
<proteinExistence type="predicted"/>
<dbReference type="PANTHER" id="PTHR47184">
    <property type="entry name" value="PHOSPHATIDYLINOSITOL 3-AND 4-KINASE FAMILY PROTEIN-RELATED"/>
    <property type="match status" value="1"/>
</dbReference>
<feature type="compositionally biased region" description="Low complexity" evidence="1">
    <location>
        <begin position="846"/>
        <end position="855"/>
    </location>
</feature>
<gene>
    <name evidence="3" type="ORF">F3Y22_tig00109957pilonHSYRG00067</name>
</gene>
<dbReference type="PANTHER" id="PTHR47184:SF2">
    <property type="entry name" value="SYMPLEKIN"/>
    <property type="match status" value="1"/>
</dbReference>